<dbReference type="InterPro" id="IPR036390">
    <property type="entry name" value="WH_DNA-bd_sf"/>
</dbReference>
<gene>
    <name evidence="6" type="ORF">D5400_07415</name>
</gene>
<evidence type="ECO:0000313" key="7">
    <source>
        <dbReference type="Proteomes" id="UP000268192"/>
    </source>
</evidence>
<dbReference type="EMBL" id="CP032509">
    <property type="protein sequence ID" value="AZN73652.1"/>
    <property type="molecule type" value="Genomic_DNA"/>
</dbReference>
<dbReference type="Pfam" id="PF01022">
    <property type="entry name" value="HTH_5"/>
    <property type="match status" value="1"/>
</dbReference>
<dbReference type="SUPFAM" id="SSF46785">
    <property type="entry name" value="Winged helix' DNA-binding domain"/>
    <property type="match status" value="1"/>
</dbReference>
<evidence type="ECO:0000256" key="4">
    <source>
        <dbReference type="SAM" id="MobiDB-lite"/>
    </source>
</evidence>
<dbReference type="PROSITE" id="PS50987">
    <property type="entry name" value="HTH_ARSR_2"/>
    <property type="match status" value="1"/>
</dbReference>
<dbReference type="CDD" id="cd00090">
    <property type="entry name" value="HTH_ARSR"/>
    <property type="match status" value="1"/>
</dbReference>
<dbReference type="GO" id="GO:0003700">
    <property type="term" value="F:DNA-binding transcription factor activity"/>
    <property type="evidence" value="ECO:0007669"/>
    <property type="project" value="InterPro"/>
</dbReference>
<dbReference type="NCBIfam" id="NF033788">
    <property type="entry name" value="HTH_metalloreg"/>
    <property type="match status" value="1"/>
</dbReference>
<keyword evidence="3" id="KW-0804">Transcription</keyword>
<evidence type="ECO:0000259" key="5">
    <source>
        <dbReference type="PROSITE" id="PS50987"/>
    </source>
</evidence>
<keyword evidence="2" id="KW-0238">DNA-binding</keyword>
<dbReference type="KEGG" id="abaw:D5400_07415"/>
<keyword evidence="7" id="KW-1185">Reference proteome</keyword>
<organism evidence="6 7">
    <name type="scientific">Georhizobium profundi</name>
    <dbReference type="NCBI Taxonomy" id="2341112"/>
    <lineage>
        <taxon>Bacteria</taxon>
        <taxon>Pseudomonadati</taxon>
        <taxon>Pseudomonadota</taxon>
        <taxon>Alphaproteobacteria</taxon>
        <taxon>Hyphomicrobiales</taxon>
        <taxon>Rhizobiaceae</taxon>
        <taxon>Georhizobium</taxon>
    </lineage>
</organism>
<proteinExistence type="predicted"/>
<dbReference type="InterPro" id="IPR001845">
    <property type="entry name" value="HTH_ArsR_DNA-bd_dom"/>
</dbReference>
<accession>A0A3Q8XRK9</accession>
<feature type="domain" description="HTH arsR-type" evidence="5">
    <location>
        <begin position="24"/>
        <end position="117"/>
    </location>
</feature>
<evidence type="ECO:0000313" key="6">
    <source>
        <dbReference type="EMBL" id="AZN73652.1"/>
    </source>
</evidence>
<keyword evidence="1" id="KW-0805">Transcription regulation</keyword>
<evidence type="ECO:0000256" key="3">
    <source>
        <dbReference type="ARBA" id="ARBA00023163"/>
    </source>
</evidence>
<sequence>MSTKTHKNTSNGPSSSLKSDAEALKLKSDEAADLLSAMSNAKRLLILCNLIEGEMPVGQLAETVGLSQSALSQHLAKLRARKLVSTRRDAQTIYYSIASESVYRVLETIGDIFLSSRPARLAQVTAKPATVG</sequence>
<protein>
    <submittedName>
        <fullName evidence="6">Transcriptional regulator</fullName>
    </submittedName>
</protein>
<evidence type="ECO:0000256" key="1">
    <source>
        <dbReference type="ARBA" id="ARBA00023015"/>
    </source>
</evidence>
<dbReference type="Proteomes" id="UP000268192">
    <property type="component" value="Chromosome"/>
</dbReference>
<dbReference type="Gene3D" id="1.10.10.10">
    <property type="entry name" value="Winged helix-like DNA-binding domain superfamily/Winged helix DNA-binding domain"/>
    <property type="match status" value="1"/>
</dbReference>
<dbReference type="OrthoDB" id="194599at2"/>
<dbReference type="InterPro" id="IPR036388">
    <property type="entry name" value="WH-like_DNA-bd_sf"/>
</dbReference>
<feature type="region of interest" description="Disordered" evidence="4">
    <location>
        <begin position="1"/>
        <end position="21"/>
    </location>
</feature>
<dbReference type="InterPro" id="IPR051011">
    <property type="entry name" value="Metal_resp_trans_reg"/>
</dbReference>
<dbReference type="PANTHER" id="PTHR43132:SF2">
    <property type="entry name" value="ARSENICAL RESISTANCE OPERON REPRESSOR ARSR-RELATED"/>
    <property type="match status" value="1"/>
</dbReference>
<dbReference type="AlphaFoldDB" id="A0A3Q8XRK9"/>
<feature type="compositionally biased region" description="Polar residues" evidence="4">
    <location>
        <begin position="8"/>
        <end position="18"/>
    </location>
</feature>
<dbReference type="InterPro" id="IPR011991">
    <property type="entry name" value="ArsR-like_HTH"/>
</dbReference>
<reference evidence="6 7" key="1">
    <citation type="submission" date="2018-09" db="EMBL/GenBank/DDBJ databases">
        <title>Marinorhizobium profundi gen. nov., sp. nov., isolated from a deep-sea sediment sample from the New Britain Trench and proposal of Marinorhizobiaceae fam. nov. in the order Rhizobiales of the class Alphaproteobacteria.</title>
        <authorList>
            <person name="Cao J."/>
        </authorList>
    </citation>
    <scope>NUCLEOTIDE SEQUENCE [LARGE SCALE GENOMIC DNA]</scope>
    <source>
        <strain evidence="6 7">WS11</strain>
    </source>
</reference>
<dbReference type="PRINTS" id="PR00778">
    <property type="entry name" value="HTHARSR"/>
</dbReference>
<evidence type="ECO:0000256" key="2">
    <source>
        <dbReference type="ARBA" id="ARBA00023125"/>
    </source>
</evidence>
<name>A0A3Q8XRK9_9HYPH</name>
<dbReference type="PANTHER" id="PTHR43132">
    <property type="entry name" value="ARSENICAL RESISTANCE OPERON REPRESSOR ARSR-RELATED"/>
    <property type="match status" value="1"/>
</dbReference>
<dbReference type="GO" id="GO:0003677">
    <property type="term" value="F:DNA binding"/>
    <property type="evidence" value="ECO:0007669"/>
    <property type="project" value="UniProtKB-KW"/>
</dbReference>
<dbReference type="SMART" id="SM00418">
    <property type="entry name" value="HTH_ARSR"/>
    <property type="match status" value="1"/>
</dbReference>